<organism evidence="2 3">
    <name type="scientific">Thalassotalea loyana</name>
    <dbReference type="NCBI Taxonomy" id="280483"/>
    <lineage>
        <taxon>Bacteria</taxon>
        <taxon>Pseudomonadati</taxon>
        <taxon>Pseudomonadota</taxon>
        <taxon>Gammaproteobacteria</taxon>
        <taxon>Alteromonadales</taxon>
        <taxon>Colwelliaceae</taxon>
        <taxon>Thalassotalea</taxon>
    </lineage>
</organism>
<sequence>MRVVIFTLCLICLPFIESIHGATLWGLNFESPTFMANVRYWLFYFKYLSVFIGFCIALYSLEQFEELVKSSFGGKSIWGLALLLSGLQMFVMFFGVMLNSDSLHRLDKVHRQKAFEDSTIYVYTADPGAMGRAYHYFYQMCDLPLNRYELNLIIKTAWLGNTFDFSLSKDGNTLRITDAEGKIREASLAKLSSCN</sequence>
<evidence type="ECO:0000256" key="1">
    <source>
        <dbReference type="SAM" id="Phobius"/>
    </source>
</evidence>
<keyword evidence="3" id="KW-1185">Reference proteome</keyword>
<feature type="transmembrane region" description="Helical" evidence="1">
    <location>
        <begin position="77"/>
        <end position="98"/>
    </location>
</feature>
<keyword evidence="1" id="KW-0472">Membrane</keyword>
<proteinExistence type="predicted"/>
<evidence type="ECO:0000313" key="2">
    <source>
        <dbReference type="EMBL" id="GLX84980.1"/>
    </source>
</evidence>
<protein>
    <submittedName>
        <fullName evidence="2">Uncharacterized protein</fullName>
    </submittedName>
</protein>
<name>A0ABQ6HC40_9GAMM</name>
<feature type="transmembrane region" description="Helical" evidence="1">
    <location>
        <begin position="40"/>
        <end position="61"/>
    </location>
</feature>
<comment type="caution">
    <text evidence="2">The sequence shown here is derived from an EMBL/GenBank/DDBJ whole genome shotgun (WGS) entry which is preliminary data.</text>
</comment>
<reference evidence="2 3" key="1">
    <citation type="submission" date="2023-03" db="EMBL/GenBank/DDBJ databases">
        <title>Thalassotalea loyana LMG 22536T draft genome sequence.</title>
        <authorList>
            <person name="Sawabe T."/>
        </authorList>
    </citation>
    <scope>NUCLEOTIDE SEQUENCE [LARGE SCALE GENOMIC DNA]</scope>
    <source>
        <strain evidence="2 3">LMG 22536</strain>
    </source>
</reference>
<dbReference type="EMBL" id="BSSV01000002">
    <property type="protein sequence ID" value="GLX84980.1"/>
    <property type="molecule type" value="Genomic_DNA"/>
</dbReference>
<gene>
    <name evidence="2" type="ORF">tloyanaT_12320</name>
</gene>
<accession>A0ABQ6HC40</accession>
<evidence type="ECO:0000313" key="3">
    <source>
        <dbReference type="Proteomes" id="UP001157134"/>
    </source>
</evidence>
<keyword evidence="1" id="KW-0812">Transmembrane</keyword>
<dbReference type="Proteomes" id="UP001157134">
    <property type="component" value="Unassembled WGS sequence"/>
</dbReference>
<keyword evidence="1" id="KW-1133">Transmembrane helix</keyword>